<protein>
    <submittedName>
        <fullName evidence="1">Uncharacterized protein</fullName>
    </submittedName>
</protein>
<organism evidence="1 2">
    <name type="scientific">Bernardetia litoralis (strain ATCC 23117 / DSM 6794 / NBRC 15988 / NCIMB 1366 / Fx l1 / Sio-4)</name>
    <name type="common">Flexibacter litoralis</name>
    <dbReference type="NCBI Taxonomy" id="880071"/>
    <lineage>
        <taxon>Bacteria</taxon>
        <taxon>Pseudomonadati</taxon>
        <taxon>Bacteroidota</taxon>
        <taxon>Cytophagia</taxon>
        <taxon>Cytophagales</taxon>
        <taxon>Bernardetiaceae</taxon>
        <taxon>Bernardetia</taxon>
    </lineage>
</organism>
<gene>
    <name evidence="1" type="ordered locus">Fleli_2824</name>
</gene>
<reference evidence="2" key="1">
    <citation type="submission" date="2012-06" db="EMBL/GenBank/DDBJ databases">
        <title>The complete genome of Flexibacter litoralis DSM 6794.</title>
        <authorList>
            <person name="Lucas S."/>
            <person name="Copeland A."/>
            <person name="Lapidus A."/>
            <person name="Glavina del Rio T."/>
            <person name="Dalin E."/>
            <person name="Tice H."/>
            <person name="Bruce D."/>
            <person name="Goodwin L."/>
            <person name="Pitluck S."/>
            <person name="Peters L."/>
            <person name="Ovchinnikova G."/>
            <person name="Lu M."/>
            <person name="Kyrpides N."/>
            <person name="Mavromatis K."/>
            <person name="Ivanova N."/>
            <person name="Brettin T."/>
            <person name="Detter J.C."/>
            <person name="Han C."/>
            <person name="Larimer F."/>
            <person name="Land M."/>
            <person name="Hauser L."/>
            <person name="Markowitz V."/>
            <person name="Cheng J.-F."/>
            <person name="Hugenholtz P."/>
            <person name="Woyke T."/>
            <person name="Wu D."/>
            <person name="Spring S."/>
            <person name="Lang E."/>
            <person name="Kopitz M."/>
            <person name="Brambilla E."/>
            <person name="Klenk H.-P."/>
            <person name="Eisen J.A."/>
        </authorList>
    </citation>
    <scope>NUCLEOTIDE SEQUENCE [LARGE SCALE GENOMIC DNA]</scope>
    <source>
        <strain evidence="2">ATCC 23117 / DSM 6794 / NBRC 15988 / NCIMB 1366 / Sio-4</strain>
    </source>
</reference>
<name>I4AMJ2_BERLS</name>
<dbReference type="Proteomes" id="UP000006054">
    <property type="component" value="Chromosome"/>
</dbReference>
<dbReference type="AlphaFoldDB" id="I4AMJ2"/>
<dbReference type="HOGENOM" id="CLU_2616830_0_0_10"/>
<dbReference type="eggNOG" id="COG1714">
    <property type="taxonomic scope" value="Bacteria"/>
</dbReference>
<keyword evidence="2" id="KW-1185">Reference proteome</keyword>
<dbReference type="STRING" id="880071.Fleli_2824"/>
<proteinExistence type="predicted"/>
<evidence type="ECO:0000313" key="1">
    <source>
        <dbReference type="EMBL" id="AFM05177.1"/>
    </source>
</evidence>
<accession>I4AMJ2</accession>
<evidence type="ECO:0000313" key="2">
    <source>
        <dbReference type="Proteomes" id="UP000006054"/>
    </source>
</evidence>
<sequence length="78" mass="9016">MKNTLTLTKKQAHFLKENRQDPITGDSFQMGDEIVFCAECKSAFLKESWEYMGNTHCNQEKTLEEVPFSKNLNLISDL</sequence>
<dbReference type="EMBL" id="CP003345">
    <property type="protein sequence ID" value="AFM05177.1"/>
    <property type="molecule type" value="Genomic_DNA"/>
</dbReference>
<dbReference type="KEGG" id="fli:Fleli_2824"/>
<dbReference type="RefSeq" id="WP_014798612.1">
    <property type="nucleotide sequence ID" value="NC_018018.1"/>
</dbReference>
<dbReference type="OrthoDB" id="988752at2"/>